<feature type="compositionally biased region" description="Polar residues" evidence="1">
    <location>
        <begin position="11"/>
        <end position="25"/>
    </location>
</feature>
<dbReference type="Proteomes" id="UP000002051">
    <property type="component" value="Unassembled WGS sequence"/>
</dbReference>
<keyword evidence="4" id="KW-1185">Reference proteome</keyword>
<reference evidence="2 4" key="2">
    <citation type="journal article" date="2014" name="BMC Genomics">
        <title>An improved genome release (version Mt4.0) for the model legume Medicago truncatula.</title>
        <authorList>
            <person name="Tang H."/>
            <person name="Krishnakumar V."/>
            <person name="Bidwell S."/>
            <person name="Rosen B."/>
            <person name="Chan A."/>
            <person name="Zhou S."/>
            <person name="Gentzbittel L."/>
            <person name="Childs K.L."/>
            <person name="Yandell M."/>
            <person name="Gundlach H."/>
            <person name="Mayer K.F."/>
            <person name="Schwartz D.C."/>
            <person name="Town C.D."/>
        </authorList>
    </citation>
    <scope>GENOME REANNOTATION</scope>
    <source>
        <strain evidence="2">A17</strain>
        <strain evidence="3 4">cv. Jemalong A17</strain>
    </source>
</reference>
<feature type="region of interest" description="Disordered" evidence="1">
    <location>
        <begin position="1"/>
        <end position="25"/>
    </location>
</feature>
<accession>A0A072U251</accession>
<sequence length="70" mass="7781">MGWSGHIHSANMETKSNNKIATNSTMMNSRESVKCKIKVEKIQGPQLTLILVTGISFFRISFFPYCSPSG</sequence>
<dbReference type="EMBL" id="CM001223">
    <property type="protein sequence ID" value="KEH23774.1"/>
    <property type="molecule type" value="Genomic_DNA"/>
</dbReference>
<proteinExistence type="predicted"/>
<evidence type="ECO:0000313" key="4">
    <source>
        <dbReference type="Proteomes" id="UP000002051"/>
    </source>
</evidence>
<dbReference type="EnsemblPlants" id="KEH23774">
    <property type="protein sequence ID" value="KEH23774"/>
    <property type="gene ID" value="MTR_7g095040"/>
</dbReference>
<organism evidence="2 4">
    <name type="scientific">Medicago truncatula</name>
    <name type="common">Barrel medic</name>
    <name type="synonym">Medicago tribuloides</name>
    <dbReference type="NCBI Taxonomy" id="3880"/>
    <lineage>
        <taxon>Eukaryota</taxon>
        <taxon>Viridiplantae</taxon>
        <taxon>Streptophyta</taxon>
        <taxon>Embryophyta</taxon>
        <taxon>Tracheophyta</taxon>
        <taxon>Spermatophyta</taxon>
        <taxon>Magnoliopsida</taxon>
        <taxon>eudicotyledons</taxon>
        <taxon>Gunneridae</taxon>
        <taxon>Pentapetalae</taxon>
        <taxon>rosids</taxon>
        <taxon>fabids</taxon>
        <taxon>Fabales</taxon>
        <taxon>Fabaceae</taxon>
        <taxon>Papilionoideae</taxon>
        <taxon>50 kb inversion clade</taxon>
        <taxon>NPAAA clade</taxon>
        <taxon>Hologalegina</taxon>
        <taxon>IRL clade</taxon>
        <taxon>Trifolieae</taxon>
        <taxon>Medicago</taxon>
    </lineage>
</organism>
<protein>
    <submittedName>
        <fullName evidence="2 3">Uncharacterized protein</fullName>
    </submittedName>
</protein>
<evidence type="ECO:0000313" key="3">
    <source>
        <dbReference type="EnsemblPlants" id="KEH23774"/>
    </source>
</evidence>
<evidence type="ECO:0000313" key="2">
    <source>
        <dbReference type="EMBL" id="KEH23774.1"/>
    </source>
</evidence>
<reference evidence="3" key="3">
    <citation type="submission" date="2015-04" db="UniProtKB">
        <authorList>
            <consortium name="EnsemblPlants"/>
        </authorList>
    </citation>
    <scope>IDENTIFICATION</scope>
    <source>
        <strain evidence="3">cv. Jemalong A17</strain>
    </source>
</reference>
<dbReference type="AlphaFoldDB" id="A0A072U251"/>
<dbReference type="HOGENOM" id="CLU_2761666_0_0_1"/>
<reference evidence="2 4" key="1">
    <citation type="journal article" date="2011" name="Nature">
        <title>The Medicago genome provides insight into the evolution of rhizobial symbioses.</title>
        <authorList>
            <person name="Young N.D."/>
            <person name="Debelle F."/>
            <person name="Oldroyd G.E."/>
            <person name="Geurts R."/>
            <person name="Cannon S.B."/>
            <person name="Udvardi M.K."/>
            <person name="Benedito V.A."/>
            <person name="Mayer K.F."/>
            <person name="Gouzy J."/>
            <person name="Schoof H."/>
            <person name="Van de Peer Y."/>
            <person name="Proost S."/>
            <person name="Cook D.R."/>
            <person name="Meyers B.C."/>
            <person name="Spannagl M."/>
            <person name="Cheung F."/>
            <person name="De Mita S."/>
            <person name="Krishnakumar V."/>
            <person name="Gundlach H."/>
            <person name="Zhou S."/>
            <person name="Mudge J."/>
            <person name="Bharti A.K."/>
            <person name="Murray J.D."/>
            <person name="Naoumkina M.A."/>
            <person name="Rosen B."/>
            <person name="Silverstein K.A."/>
            <person name="Tang H."/>
            <person name="Rombauts S."/>
            <person name="Zhao P.X."/>
            <person name="Zhou P."/>
            <person name="Barbe V."/>
            <person name="Bardou P."/>
            <person name="Bechner M."/>
            <person name="Bellec A."/>
            <person name="Berger A."/>
            <person name="Berges H."/>
            <person name="Bidwell S."/>
            <person name="Bisseling T."/>
            <person name="Choisne N."/>
            <person name="Couloux A."/>
            <person name="Denny R."/>
            <person name="Deshpande S."/>
            <person name="Dai X."/>
            <person name="Doyle J.J."/>
            <person name="Dudez A.M."/>
            <person name="Farmer A.D."/>
            <person name="Fouteau S."/>
            <person name="Franken C."/>
            <person name="Gibelin C."/>
            <person name="Gish J."/>
            <person name="Goldstein S."/>
            <person name="Gonzalez A.J."/>
            <person name="Green P.J."/>
            <person name="Hallab A."/>
            <person name="Hartog M."/>
            <person name="Hua A."/>
            <person name="Humphray S.J."/>
            <person name="Jeong D.H."/>
            <person name="Jing Y."/>
            <person name="Jocker A."/>
            <person name="Kenton S.M."/>
            <person name="Kim D.J."/>
            <person name="Klee K."/>
            <person name="Lai H."/>
            <person name="Lang C."/>
            <person name="Lin S."/>
            <person name="Macmil S.L."/>
            <person name="Magdelenat G."/>
            <person name="Matthews L."/>
            <person name="McCorrison J."/>
            <person name="Monaghan E.L."/>
            <person name="Mun J.H."/>
            <person name="Najar F.Z."/>
            <person name="Nicholson C."/>
            <person name="Noirot C."/>
            <person name="O'Bleness M."/>
            <person name="Paule C.R."/>
            <person name="Poulain J."/>
            <person name="Prion F."/>
            <person name="Qin B."/>
            <person name="Qu C."/>
            <person name="Retzel E.F."/>
            <person name="Riddle C."/>
            <person name="Sallet E."/>
            <person name="Samain S."/>
            <person name="Samson N."/>
            <person name="Sanders I."/>
            <person name="Saurat O."/>
            <person name="Scarpelli C."/>
            <person name="Schiex T."/>
            <person name="Segurens B."/>
            <person name="Severin A.J."/>
            <person name="Sherrier D.J."/>
            <person name="Shi R."/>
            <person name="Sims S."/>
            <person name="Singer S.R."/>
            <person name="Sinharoy S."/>
            <person name="Sterck L."/>
            <person name="Viollet A."/>
            <person name="Wang B.B."/>
            <person name="Wang K."/>
            <person name="Wang M."/>
            <person name="Wang X."/>
            <person name="Warfsmann J."/>
            <person name="Weissenbach J."/>
            <person name="White D.D."/>
            <person name="White J.D."/>
            <person name="Wiley G.B."/>
            <person name="Wincker P."/>
            <person name="Xing Y."/>
            <person name="Yang L."/>
            <person name="Yao Z."/>
            <person name="Ying F."/>
            <person name="Zhai J."/>
            <person name="Zhou L."/>
            <person name="Zuber A."/>
            <person name="Denarie J."/>
            <person name="Dixon R.A."/>
            <person name="May G.D."/>
            <person name="Schwartz D.C."/>
            <person name="Rogers J."/>
            <person name="Quetier F."/>
            <person name="Town C.D."/>
            <person name="Roe B.A."/>
        </authorList>
    </citation>
    <scope>NUCLEOTIDE SEQUENCE [LARGE SCALE GENOMIC DNA]</scope>
    <source>
        <strain evidence="2">A17</strain>
        <strain evidence="3 4">cv. Jemalong A17</strain>
    </source>
</reference>
<evidence type="ECO:0000256" key="1">
    <source>
        <dbReference type="SAM" id="MobiDB-lite"/>
    </source>
</evidence>
<gene>
    <name evidence="2" type="ordered locus">MTR_7g095040</name>
</gene>
<name>A0A072U251_MEDTR</name>